<accession>A0A0F8JWJ5</accession>
<evidence type="ECO:0000313" key="1">
    <source>
        <dbReference type="EMBL" id="KKG86216.1"/>
    </source>
</evidence>
<protein>
    <recommendedName>
        <fullName evidence="7">Phenylacetate--CoA ligase family protein</fullName>
    </recommendedName>
</protein>
<proteinExistence type="predicted"/>
<dbReference type="SUPFAM" id="SSF56801">
    <property type="entry name" value="Acetyl-CoA synthetase-like"/>
    <property type="match status" value="1"/>
</dbReference>
<evidence type="ECO:0000313" key="4">
    <source>
        <dbReference type="Proteomes" id="UP000034387"/>
    </source>
</evidence>
<dbReference type="Proteomes" id="UP000034409">
    <property type="component" value="Unassembled WGS sequence"/>
</dbReference>
<gene>
    <name evidence="3" type="ORF">DU42_07380</name>
    <name evidence="1" type="ORF">DU57_02605</name>
    <name evidence="2" type="ORF">DU59_06475</name>
</gene>
<dbReference type="Proteomes" id="UP000034950">
    <property type="component" value="Unassembled WGS sequence"/>
</dbReference>
<evidence type="ECO:0000313" key="3">
    <source>
        <dbReference type="EMBL" id="KKH05827.1"/>
    </source>
</evidence>
<dbReference type="AlphaFoldDB" id="A0A0F8JWJ5"/>
<dbReference type="InterPro" id="IPR042099">
    <property type="entry name" value="ANL_N_sf"/>
</dbReference>
<comment type="caution">
    <text evidence="3">The sequence shown here is derived from an EMBL/GenBank/DDBJ whole genome shotgun (WGS) entry which is preliminary data.</text>
</comment>
<name>A0A0F8JWJ5_METMZ</name>
<dbReference type="PATRIC" id="fig|2209.44.peg.582"/>
<dbReference type="PANTHER" id="PTHR36932">
    <property type="entry name" value="CAPSULAR POLYSACCHARIDE BIOSYNTHESIS PROTEIN"/>
    <property type="match status" value="1"/>
</dbReference>
<evidence type="ECO:0000313" key="5">
    <source>
        <dbReference type="Proteomes" id="UP000034409"/>
    </source>
</evidence>
<organism evidence="3 4">
    <name type="scientific">Methanosarcina mazei</name>
    <name type="common">Methanosarcina frisia</name>
    <dbReference type="NCBI Taxonomy" id="2209"/>
    <lineage>
        <taxon>Archaea</taxon>
        <taxon>Methanobacteriati</taxon>
        <taxon>Methanobacteriota</taxon>
        <taxon>Stenosarchaea group</taxon>
        <taxon>Methanomicrobia</taxon>
        <taxon>Methanosarcinales</taxon>
        <taxon>Methanosarcinaceae</taxon>
        <taxon>Methanosarcina</taxon>
    </lineage>
</organism>
<dbReference type="PANTHER" id="PTHR36932:SF1">
    <property type="entry name" value="CAPSULAR POLYSACCHARIDE BIOSYNTHESIS PROTEIN"/>
    <property type="match status" value="1"/>
</dbReference>
<evidence type="ECO:0008006" key="7">
    <source>
        <dbReference type="Google" id="ProtNLM"/>
    </source>
</evidence>
<dbReference type="Gene3D" id="3.40.50.12780">
    <property type="entry name" value="N-terminal domain of ligase-like"/>
    <property type="match status" value="1"/>
</dbReference>
<dbReference type="Proteomes" id="UP000034387">
    <property type="component" value="Unassembled WGS sequence"/>
</dbReference>
<evidence type="ECO:0000313" key="2">
    <source>
        <dbReference type="EMBL" id="KKG90704.1"/>
    </source>
</evidence>
<reference evidence="4 5" key="1">
    <citation type="journal article" date="2015" name="ISME J.">
        <title>Genomic and phenotypic differentiation among Methanosarcina mazei populations from Columbia River sediment.</title>
        <authorList>
            <person name="Youngblut N.D."/>
            <person name="Wirth J.S."/>
            <person name="Henriksen J.R."/>
            <person name="Smith M."/>
            <person name="Simon H."/>
            <person name="Metcalf W.W."/>
            <person name="Whitaker R.J."/>
        </authorList>
    </citation>
    <scope>NUCLEOTIDE SEQUENCE [LARGE SCALE GENOMIC DNA]</scope>
    <source>
        <strain evidence="1 6">3.H.A.2.6</strain>
        <strain evidence="2 5">3.H.A.2.8</strain>
        <strain evidence="3 4">3.H.M.2.7</strain>
    </source>
</reference>
<sequence>MSNSKIKLSQGMTSKAFNILGKNSLTFKRTYDLLKKSQWWSADKLEEYQLEQLSKLINHAYENVPYYHRIFDERGLKPKDIQDLKDLEQLPLLTRDIIRENSRDLCAKNYSPGQFQHVTTGGSSGTPLELYLESGVTDAKEWAFMKTQWERVGYRFRNRCSIFRGYNVPPSENKFWKSQLFGRWMIFSSYDINEKNIESYVKKIKEYKPEFIQAYPSAITLFAKHLKENDLNNFPPIKAILCGSENIFPMQRKFLEETFNTRVYSWYGLTEKVVLAGECEVSNHYHIFPEYGITEIVDESGKNVSKGLGEIVGTSFNNYAMPLIRYKMGDLGELRSKKCDCGREYPLFERVEGRSQDIIITRDNSRITLTALIFGQHFNAFSHIKELQLVQEQKGELTFKIVKSDKFSNNDEKEILEKIKRISHDQIDLDFLYLDSIQKTERGKHRFLVQNVKVDI</sequence>
<dbReference type="EMBL" id="JJPS01000095">
    <property type="protein sequence ID" value="KKG90704.1"/>
    <property type="molecule type" value="Genomic_DNA"/>
</dbReference>
<evidence type="ECO:0000313" key="6">
    <source>
        <dbReference type="Proteomes" id="UP000034950"/>
    </source>
</evidence>
<dbReference type="EMBL" id="JJPR01000092">
    <property type="protein sequence ID" value="KKG86216.1"/>
    <property type="molecule type" value="Genomic_DNA"/>
</dbReference>
<dbReference type="InterPro" id="IPR053158">
    <property type="entry name" value="CapK_Type1_Caps_Biosynth"/>
</dbReference>
<dbReference type="EMBL" id="JJPX01000158">
    <property type="protein sequence ID" value="KKH05827.1"/>
    <property type="molecule type" value="Genomic_DNA"/>
</dbReference>